<dbReference type="AlphaFoldDB" id="A0A6N8DW78"/>
<dbReference type="SUPFAM" id="SSF53098">
    <property type="entry name" value="Ribonuclease H-like"/>
    <property type="match status" value="1"/>
</dbReference>
<feature type="compositionally biased region" description="Polar residues" evidence="1">
    <location>
        <begin position="459"/>
        <end position="475"/>
    </location>
</feature>
<dbReference type="InterPro" id="IPR012337">
    <property type="entry name" value="RNaseH-like_sf"/>
</dbReference>
<comment type="caution">
    <text evidence="3">The sequence shown here is derived from an EMBL/GenBank/DDBJ whole genome shotgun (WGS) entry which is preliminary data.</text>
</comment>
<organism evidence="3 4">
    <name type="scientific">Rhodoblastus acidophilus</name>
    <name type="common">Rhodopseudomonas acidophila</name>
    <dbReference type="NCBI Taxonomy" id="1074"/>
    <lineage>
        <taxon>Bacteria</taxon>
        <taxon>Pseudomonadati</taxon>
        <taxon>Pseudomonadota</taxon>
        <taxon>Alphaproteobacteria</taxon>
        <taxon>Hyphomicrobiales</taxon>
        <taxon>Rhodoblastaceae</taxon>
        <taxon>Rhodoblastus</taxon>
    </lineage>
</organism>
<dbReference type="OrthoDB" id="583339at2"/>
<feature type="region of interest" description="Disordered" evidence="1">
    <location>
        <begin position="244"/>
        <end position="265"/>
    </location>
</feature>
<dbReference type="NCBIfam" id="NF033540">
    <property type="entry name" value="transpos_IS701"/>
    <property type="match status" value="1"/>
</dbReference>
<reference evidence="3 4" key="1">
    <citation type="submission" date="2019-11" db="EMBL/GenBank/DDBJ databases">
        <title>Whole-genome sequence of a Rhodoblastus acidophilus DSM 142.</title>
        <authorList>
            <person name="Kyndt J.A."/>
            <person name="Meyer T.E."/>
        </authorList>
    </citation>
    <scope>NUCLEOTIDE SEQUENCE [LARGE SCALE GENOMIC DNA]</scope>
    <source>
        <strain evidence="3 4">DSM 142</strain>
    </source>
</reference>
<evidence type="ECO:0000256" key="1">
    <source>
        <dbReference type="SAM" id="MobiDB-lite"/>
    </source>
</evidence>
<protein>
    <submittedName>
        <fullName evidence="3">IS701 family transposase</fullName>
    </submittedName>
</protein>
<dbReference type="RefSeq" id="WP_155448057.1">
    <property type="nucleotide sequence ID" value="NZ_JAOQNR010000041.1"/>
</dbReference>
<evidence type="ECO:0000313" key="3">
    <source>
        <dbReference type="EMBL" id="MTV33381.1"/>
    </source>
</evidence>
<dbReference type="PANTHER" id="PTHR33627:SF1">
    <property type="entry name" value="TRANSPOSASE"/>
    <property type="match status" value="1"/>
</dbReference>
<name>A0A6N8DW78_RHOAC</name>
<feature type="region of interest" description="Disordered" evidence="1">
    <location>
        <begin position="408"/>
        <end position="475"/>
    </location>
</feature>
<dbReference type="PANTHER" id="PTHR33627">
    <property type="entry name" value="TRANSPOSASE"/>
    <property type="match status" value="1"/>
</dbReference>
<dbReference type="Pfam" id="PF13546">
    <property type="entry name" value="DDE_5"/>
    <property type="match status" value="1"/>
</dbReference>
<sequence>MEPEAQSSEARFVAYVDALAAVLGREDRAQPLRDYCTGLLMPGERKSVEPIAAVVAPARVSAKHQSLLHLLGQAAWSDQAVLDKVRELVTPALAAQGGVTAWIIDDTGFAKKGVHSVGVARQYCGRLGKTDNCQIAVTLSIANHAASLPIAYRLYLPADWAEDTARRQKAHVPDDVKFQTKPEIALDQIRAAFAAGVARGVLLADAGYGVDGPLRSGITALGLTYAVGVQSTLSVWPPGVDPLPPAPWSGRGRRPSRLRRDADHQPVDAKALALDLSPESWRTVFWREGSNEPLSSRFAAVRVRPASRDWKQSTPHPLEWLLVEWPEAEEKPTKYWLSTLPEDVALEVLVDTAKLRWRIERDYEELKSELGLAHFEGRGWRGFHHHATLCIAAYGFLIRERAAFPPSAARQRKTALIPDRPKPRGAADPTRAPRRKLDRDHPTKAGSRAGKDTVAMSVLPNTSNQGGFPPCNVTQ</sequence>
<gene>
    <name evidence="3" type="ORF">GJ654_20645</name>
</gene>
<evidence type="ECO:0000259" key="2">
    <source>
        <dbReference type="Pfam" id="PF13546"/>
    </source>
</evidence>
<dbReference type="InterPro" id="IPR039365">
    <property type="entry name" value="IS701-like"/>
</dbReference>
<dbReference type="InterPro" id="IPR038721">
    <property type="entry name" value="IS701-like_DDE_dom"/>
</dbReference>
<proteinExistence type="predicted"/>
<feature type="domain" description="Transposase IS701-like DDE" evidence="2">
    <location>
        <begin position="19"/>
        <end position="292"/>
    </location>
</feature>
<evidence type="ECO:0000313" key="4">
    <source>
        <dbReference type="Proteomes" id="UP000439113"/>
    </source>
</evidence>
<dbReference type="Proteomes" id="UP000439113">
    <property type="component" value="Unassembled WGS sequence"/>
</dbReference>
<dbReference type="EMBL" id="WNKS01000050">
    <property type="protein sequence ID" value="MTV33381.1"/>
    <property type="molecule type" value="Genomic_DNA"/>
</dbReference>
<accession>A0A6N8DW78</accession>